<dbReference type="Proteomes" id="UP000638918">
    <property type="component" value="Unassembled WGS sequence"/>
</dbReference>
<evidence type="ECO:0000259" key="1">
    <source>
        <dbReference type="Pfam" id="PF18588"/>
    </source>
</evidence>
<evidence type="ECO:0000313" key="3">
    <source>
        <dbReference type="Proteomes" id="UP000638918"/>
    </source>
</evidence>
<gene>
    <name evidence="2" type="ORF">H9656_03205</name>
</gene>
<organism evidence="2 3">
    <name type="scientific">Brevundimonas guildfordensis</name>
    <dbReference type="NCBI Taxonomy" id="2762241"/>
    <lineage>
        <taxon>Bacteria</taxon>
        <taxon>Pseudomonadati</taxon>
        <taxon>Pseudomonadota</taxon>
        <taxon>Alphaproteobacteria</taxon>
        <taxon>Caulobacterales</taxon>
        <taxon>Caulobacteraceae</taxon>
        <taxon>Brevundimonas</taxon>
    </lineage>
</organism>
<reference evidence="2 3" key="1">
    <citation type="submission" date="2020-08" db="EMBL/GenBank/DDBJ databases">
        <title>A Genomic Blueprint of the Chicken Gut Microbiome.</title>
        <authorList>
            <person name="Gilroy R."/>
            <person name="Ravi A."/>
            <person name="Getino M."/>
            <person name="Pursley I."/>
            <person name="Horton D.L."/>
            <person name="Alikhan N.-F."/>
            <person name="Baker D."/>
            <person name="Gharbi K."/>
            <person name="Hall N."/>
            <person name="Watson M."/>
            <person name="Adriaenssens E.M."/>
            <person name="Foster-Nyarko E."/>
            <person name="Jarju S."/>
            <person name="Secka A."/>
            <person name="Antonio M."/>
            <person name="Oren A."/>
            <person name="Chaudhuri R."/>
            <person name="La Ragione R.M."/>
            <person name="Hildebrand F."/>
            <person name="Pallen M.J."/>
        </authorList>
    </citation>
    <scope>NUCLEOTIDE SEQUENCE [LARGE SCALE GENOMIC DNA]</scope>
    <source>
        <strain evidence="2 3">Sa3CVA3</strain>
    </source>
</reference>
<proteinExistence type="predicted"/>
<evidence type="ECO:0000313" key="2">
    <source>
        <dbReference type="EMBL" id="MBD7940387.1"/>
    </source>
</evidence>
<accession>A0ABR8QYR1</accession>
<comment type="caution">
    <text evidence="2">The sequence shown here is derived from an EMBL/GenBank/DDBJ whole genome shotgun (WGS) entry which is preliminary data.</text>
</comment>
<feature type="domain" description="Polysaccharide biosynthesis enzyme WcbI" evidence="1">
    <location>
        <begin position="7"/>
        <end position="196"/>
    </location>
</feature>
<keyword evidence="3" id="KW-1185">Reference proteome</keyword>
<protein>
    <recommendedName>
        <fullName evidence="1">Polysaccharide biosynthesis enzyme WcbI domain-containing protein</fullName>
    </recommendedName>
</protein>
<name>A0ABR8QYR1_9CAUL</name>
<dbReference type="Pfam" id="PF18588">
    <property type="entry name" value="WcbI"/>
    <property type="match status" value="1"/>
</dbReference>
<dbReference type="EMBL" id="JACSQU010000001">
    <property type="protein sequence ID" value="MBD7940387.1"/>
    <property type="molecule type" value="Genomic_DNA"/>
</dbReference>
<sequence length="292" mass="32046">MKNSGVVLVSSNCMTAGIALVLKALLPSHEIETAHMRAFLDMSPDEVTRRLANVDVWVTGVTDPSIIELGAHSHTIRIPKIIFDAYHPDIAYARDAAGTLIKGVEKSDYHSALVLWCHQNGVSAQQCAQLFAPETFVRIGYVGRWAQAASGLKALFDAGDLAFDDFFPAMMEHSPFMHSFNHPTAAAVVRLAKLIACKITGDRTILSLPIERSIPDALALDTIWPIYPGIADHYGLRGSFLWKIGAARFYRSSAEFVAASYAVYGDADSAQWDVPRLDRMLFDQVLPERAGL</sequence>
<dbReference type="RefSeq" id="WP_191742815.1">
    <property type="nucleotide sequence ID" value="NZ_JACSQU010000001.1"/>
</dbReference>
<dbReference type="InterPro" id="IPR041307">
    <property type="entry name" value="WcbI"/>
</dbReference>